<reference evidence="2" key="1">
    <citation type="journal article" date="2021" name="Proc. Natl. Acad. Sci. U.S.A.">
        <title>A Catalog of Tens of Thousands of Viruses from Human Metagenomes Reveals Hidden Associations with Chronic Diseases.</title>
        <authorList>
            <person name="Tisza M.J."/>
            <person name="Buck C.B."/>
        </authorList>
    </citation>
    <scope>NUCLEOTIDE SEQUENCE</scope>
    <source>
        <strain evidence="2">Ctq8D8</strain>
    </source>
</reference>
<dbReference type="EMBL" id="BK032630">
    <property type="protein sequence ID" value="DAF52192.1"/>
    <property type="molecule type" value="Genomic_DNA"/>
</dbReference>
<evidence type="ECO:0000313" key="2">
    <source>
        <dbReference type="EMBL" id="DAF52192.1"/>
    </source>
</evidence>
<name>A0A8S5SMQ3_9CAUD</name>
<proteinExistence type="predicted"/>
<accession>A0A8S5SMQ3</accession>
<organism evidence="2">
    <name type="scientific">Siphoviridae sp. ctq8D8</name>
    <dbReference type="NCBI Taxonomy" id="2827944"/>
    <lineage>
        <taxon>Viruses</taxon>
        <taxon>Duplodnaviria</taxon>
        <taxon>Heunggongvirae</taxon>
        <taxon>Uroviricota</taxon>
        <taxon>Caudoviricetes</taxon>
    </lineage>
</organism>
<evidence type="ECO:0000256" key="1">
    <source>
        <dbReference type="SAM" id="MobiDB-lite"/>
    </source>
</evidence>
<protein>
    <submittedName>
        <fullName evidence="2">Uncharacterized protein</fullName>
    </submittedName>
</protein>
<sequence length="178" mass="19309">MSSRYSLIQTDSPHPTYLVIDHAYDDEPALHPATLPSGAPHPRAGRPLSVVTSPSPAYRVQGEGRARTWDELGGRAVARIERVPAWAAAPAAVVLRENPSAFDGIPEALLAGNGLSIRTWFAVPVSWDAVPVERLPAPDSRARVVHPTQIRRWQDRYALAAAHAPSARLALERLQGVL</sequence>
<feature type="region of interest" description="Disordered" evidence="1">
    <location>
        <begin position="29"/>
        <end position="56"/>
    </location>
</feature>